<dbReference type="Proteomes" id="UP000824533">
    <property type="component" value="Linkage Group LG09"/>
</dbReference>
<gene>
    <name evidence="1" type="ORF">K1T71_005403</name>
</gene>
<name>A0ACC1D3Z1_9NEOP</name>
<evidence type="ECO:0000313" key="1">
    <source>
        <dbReference type="EMBL" id="KAJ0178628.1"/>
    </source>
</evidence>
<reference evidence="1 2" key="1">
    <citation type="journal article" date="2021" name="Front. Genet.">
        <title>Chromosome-Level Genome Assembly Reveals Significant Gene Expansion in the Toll and IMD Signaling Pathways of Dendrolimus kikuchii.</title>
        <authorList>
            <person name="Zhou J."/>
            <person name="Wu P."/>
            <person name="Xiong Z."/>
            <person name="Liu N."/>
            <person name="Zhao N."/>
            <person name="Ji M."/>
            <person name="Qiu Y."/>
            <person name="Yang B."/>
        </authorList>
    </citation>
    <scope>NUCLEOTIDE SEQUENCE [LARGE SCALE GENOMIC DNA]</scope>
    <source>
        <strain evidence="1">Ann1</strain>
    </source>
</reference>
<sequence length="1591" mass="182431">MTLSTSRQQFLAYETQTPEDIHYGRRGGIFISNCICISFIILAVVVAVIIGVIVHFITYFKMTQKSGDYWNEMEPFGQSNSPSPDLRLPTIIVPSFYRLKIKPNLEHSNFSGEVYITLRPNRHTKEIILHSKNLSISTNARLTEQIYEKVETIYSTRRKRDTPVEATVTLENVTTTIAPNLTTEGDIENNVTRQGTTVSPTPITTEAPTLAIDTQVTRSSLHDIRILGISEGTGDRLVILLETALRADVDYILNLSFKGNISNSLTGFYKSTYTNSNNEVKGLGVTQFEPTSARAAFPCFDEPAFKAKFEISIAHPENVTVLSNMKVATQEPIPEQPNWKWTHFERSVDMSTYLVAYVLSDFKSLETNYTSKDNVTKPIRVWTRPELISKANYALTITPKLLDYYEDVFGVPYALDKLDLIAIPDFSSGAMENWGLITFRETTLLFDEAESPPRDKQNVAIDVAHELAHQWFGNLVTMKWWTDLWLNEGFATYIEYLGVDHIEPEWRMFESFSRDKMDLLRMDALKNTSPVSRQVVDASEISQKFDEISYTKGANLIRMLNHSVSEASFHKGLVTYLNKWKYSNAEENDLWEAMSTAIQSDPALAGQSVVEFMNSWTRQAGYPVVNVNRNYDTGVVEMEQRLFSSTKEPYQNMIDQLWHIPISYTAMDAPLDQWSTAPKTWLKDRIGVFKSNMTKDQALYVNIDAIGYYRVNYDQRNWQLLTEALKTGHFKSPITKAQLIDDAFNLAKGSQLNYSYALGMTTCVSNGEDSKIVWDLLLNNMAFLRYNLRATSGFVYFQDFMRSILSKQLERVNYGLDKPKDDNEAFLIENLVMWECYTESPRCLDWAKAQFDSWAKQTNLTNNPIPSYLRSLVYNMALRHGGRREFDFLWSVFVNSTDPYIKTIIINNLPSTREESLITTLLEKSISEIPKQYAVAVWSVEPPIGVQIAQNFLINNFDRVYSKFTEMDPFMFPAVLNGAFGFITTNEELDRLKSFALRHKEKLIPMSQTLQKLVDTAQLRIEWVRKHASGINRWLKDYVTDKLQQNSKVTTPVPIPYLNTTSTDIANVGYSYHLPTGGWNYKIRNTLSQFSDLFSEFNKYIAPAYHHDRCERSVQMRIYTMHKGEFVMVFIAFFACFGLGVFIGLAGPSPTMTTSIAASSALTNGSTIYQGPFHLHSPALGTRVQQLWLLAEISTNNNDEEIFDKSFQISISIEGVLSDHSTVNLVPESEATNRTQHLKCKKQVCDEVMVLHLGSLEYTHYVLNIHFYGLTEFHKRYTINEILFYFKTYNPAFTQMETWFRFIFLLTTFSVTCWFVHSLRKYSTHDWAIEQKWLSVLLPLLLLYNDPIFPLRLVSASCFAPLMDTIFQTTFLAGVMLSWLSQYHGLRQNERGFLSFYLFKVIIVGLVWTPAMVVTIWQKYYAYYDPTFNYSMNPNYPTTKKTIFFSPGVYYRYYLIFYCMISADRQTAHLMESDIRLRCLSIIVATVTLVSGLLALGGWGPAALQDHWASQPRVHHDTSAPFMALYGLYNFNIYIQAYLFSPGGGSIHETAITKDNPAFSMINDSDEEVIYGSDEESRRPLNSHHRVNEEI</sequence>
<keyword evidence="2" id="KW-1185">Reference proteome</keyword>
<evidence type="ECO:0000313" key="2">
    <source>
        <dbReference type="Proteomes" id="UP000824533"/>
    </source>
</evidence>
<proteinExistence type="predicted"/>
<accession>A0ACC1D3Z1</accession>
<protein>
    <submittedName>
        <fullName evidence="1">Uncharacterized protein</fullName>
    </submittedName>
</protein>
<dbReference type="EMBL" id="CM034395">
    <property type="protein sequence ID" value="KAJ0178628.1"/>
    <property type="molecule type" value="Genomic_DNA"/>
</dbReference>
<comment type="caution">
    <text evidence="1">The sequence shown here is derived from an EMBL/GenBank/DDBJ whole genome shotgun (WGS) entry which is preliminary data.</text>
</comment>
<organism evidence="1 2">
    <name type="scientific">Dendrolimus kikuchii</name>
    <dbReference type="NCBI Taxonomy" id="765133"/>
    <lineage>
        <taxon>Eukaryota</taxon>
        <taxon>Metazoa</taxon>
        <taxon>Ecdysozoa</taxon>
        <taxon>Arthropoda</taxon>
        <taxon>Hexapoda</taxon>
        <taxon>Insecta</taxon>
        <taxon>Pterygota</taxon>
        <taxon>Neoptera</taxon>
        <taxon>Endopterygota</taxon>
        <taxon>Lepidoptera</taxon>
        <taxon>Glossata</taxon>
        <taxon>Ditrysia</taxon>
        <taxon>Bombycoidea</taxon>
        <taxon>Lasiocampidae</taxon>
        <taxon>Dendrolimus</taxon>
    </lineage>
</organism>